<evidence type="ECO:0000256" key="1">
    <source>
        <dbReference type="ARBA" id="ARBA00022692"/>
    </source>
</evidence>
<dbReference type="InterPro" id="IPR011701">
    <property type="entry name" value="MFS"/>
</dbReference>
<dbReference type="Proteomes" id="UP000515733">
    <property type="component" value="Chromosome"/>
</dbReference>
<keyword evidence="6" id="KW-1185">Reference proteome</keyword>
<evidence type="ECO:0000256" key="3">
    <source>
        <dbReference type="ARBA" id="ARBA00023136"/>
    </source>
</evidence>
<keyword evidence="3" id="KW-0472">Membrane</keyword>
<keyword evidence="2" id="KW-1133">Transmembrane helix</keyword>
<evidence type="ECO:0000313" key="6">
    <source>
        <dbReference type="Proteomes" id="UP000515733"/>
    </source>
</evidence>
<dbReference type="Pfam" id="PF07690">
    <property type="entry name" value="MFS_1"/>
    <property type="match status" value="1"/>
</dbReference>
<evidence type="ECO:0000313" key="5">
    <source>
        <dbReference type="EMBL" id="CAB1369861.1"/>
    </source>
</evidence>
<dbReference type="InterPro" id="IPR050327">
    <property type="entry name" value="Proton-linked_MCT"/>
</dbReference>
<keyword evidence="1" id="KW-0812">Transmembrane</keyword>
<dbReference type="RefSeq" id="WP_145772423.1">
    <property type="nucleotide sequence ID" value="NZ_LR778301.1"/>
</dbReference>
<dbReference type="InterPro" id="IPR036259">
    <property type="entry name" value="MFS_trans_sf"/>
</dbReference>
<sequence length="432" mass="45558">MKQQFYGWKLLAVLWILLLLITGFAYFGGNIMNAYMASEMQLDRKSLGLAFGVFSLCIGLSAPLGGFCVNRWGGRATLSAGALMVTLAALAMATLVSTMVGVVIAYGLVMGVGVTLGTALPAQTVIAFWFRKKLAMVSAILSTGAVIGGSVSAPILDKIIVAFDGNWRAGWFLVAALSAVSFCCAILFVRNNPSDIGQVQDGVVKDSPSDATASLQSASGVYKTTDNWSVGEAVRHQTLWLMILGTLCFMGGYTLILSHSIVHFKDLGHSAGTAAMFMSILPISGLLGKVVTGTLGDRIEPRFIWGASMVCMAIGMAIGVKATTNIELYATAILLGAGNAAAYVCMITLLANYYGQTSYASLMGVVFVFLTLVASTVPILGGMVFDHFGSYALAFYPAAAICFLGGLVMPFVKFPVRALSNNPPAKPRAFIM</sequence>
<gene>
    <name evidence="5" type="ORF">DENOEST_2696</name>
</gene>
<feature type="domain" description="Major facilitator superfamily (MFS) profile" evidence="4">
    <location>
        <begin position="11"/>
        <end position="417"/>
    </location>
</feature>
<evidence type="ECO:0000259" key="4">
    <source>
        <dbReference type="PROSITE" id="PS50850"/>
    </source>
</evidence>
<dbReference type="EMBL" id="LR778301">
    <property type="protein sequence ID" value="CAB1369861.1"/>
    <property type="molecule type" value="Genomic_DNA"/>
</dbReference>
<proteinExistence type="predicted"/>
<dbReference type="PANTHER" id="PTHR11360:SF284">
    <property type="entry name" value="EG:103B4.3 PROTEIN-RELATED"/>
    <property type="match status" value="1"/>
</dbReference>
<dbReference type="Gene3D" id="1.20.1250.20">
    <property type="entry name" value="MFS general substrate transporter like domains"/>
    <property type="match status" value="2"/>
</dbReference>
<protein>
    <submittedName>
        <fullName evidence="5">Putative Membrane protein</fullName>
    </submittedName>
</protein>
<evidence type="ECO:0000256" key="2">
    <source>
        <dbReference type="ARBA" id="ARBA00022989"/>
    </source>
</evidence>
<dbReference type="PROSITE" id="PS50850">
    <property type="entry name" value="MFS"/>
    <property type="match status" value="1"/>
</dbReference>
<accession>A0A6S6XY88</accession>
<dbReference type="AlphaFoldDB" id="A0A6S6XY88"/>
<organism evidence="5 6">
    <name type="scientific">Denitratisoma oestradiolicum</name>
    <dbReference type="NCBI Taxonomy" id="311182"/>
    <lineage>
        <taxon>Bacteria</taxon>
        <taxon>Pseudomonadati</taxon>
        <taxon>Pseudomonadota</taxon>
        <taxon>Betaproteobacteria</taxon>
        <taxon>Nitrosomonadales</taxon>
        <taxon>Sterolibacteriaceae</taxon>
        <taxon>Denitratisoma</taxon>
    </lineage>
</organism>
<reference evidence="5 6" key="1">
    <citation type="submission" date="2020-03" db="EMBL/GenBank/DDBJ databases">
        <authorList>
            <consortium name="Genoscope - CEA"/>
            <person name="William W."/>
        </authorList>
    </citation>
    <scope>NUCLEOTIDE SEQUENCE [LARGE SCALE GENOMIC DNA]</scope>
    <source>
        <strain evidence="6">DSM 16959</strain>
    </source>
</reference>
<dbReference type="PANTHER" id="PTHR11360">
    <property type="entry name" value="MONOCARBOXYLATE TRANSPORTER"/>
    <property type="match status" value="1"/>
</dbReference>
<dbReference type="KEGG" id="doe:DENOEST_2696"/>
<name>A0A6S6XY88_9PROT</name>
<dbReference type="OrthoDB" id="9793415at2"/>
<dbReference type="SUPFAM" id="SSF103473">
    <property type="entry name" value="MFS general substrate transporter"/>
    <property type="match status" value="1"/>
</dbReference>
<dbReference type="GO" id="GO:0022857">
    <property type="term" value="F:transmembrane transporter activity"/>
    <property type="evidence" value="ECO:0007669"/>
    <property type="project" value="InterPro"/>
</dbReference>
<dbReference type="InterPro" id="IPR020846">
    <property type="entry name" value="MFS_dom"/>
</dbReference>